<dbReference type="Proteomes" id="UP000509579">
    <property type="component" value="Chromosome"/>
</dbReference>
<dbReference type="KEGG" id="aant:HUK68_17235"/>
<feature type="region of interest" description="Disordered" evidence="1">
    <location>
        <begin position="1"/>
        <end position="30"/>
    </location>
</feature>
<keyword evidence="3" id="KW-0969">Cilium</keyword>
<dbReference type="Pfam" id="PF02120">
    <property type="entry name" value="Flg_hook"/>
    <property type="match status" value="1"/>
</dbReference>
<dbReference type="Gene3D" id="3.30.750.140">
    <property type="match status" value="1"/>
</dbReference>
<name>A0A6N1X6U4_9BURK</name>
<dbReference type="PANTHER" id="PTHR37533">
    <property type="entry name" value="FLAGELLAR HOOK-LENGTH CONTROL PROTEIN"/>
    <property type="match status" value="1"/>
</dbReference>
<feature type="region of interest" description="Disordered" evidence="1">
    <location>
        <begin position="130"/>
        <end position="170"/>
    </location>
</feature>
<keyword evidence="3" id="KW-0282">Flagellum</keyword>
<proteinExistence type="predicted"/>
<evidence type="ECO:0000259" key="2">
    <source>
        <dbReference type="Pfam" id="PF02120"/>
    </source>
</evidence>
<organism evidence="3 4">
    <name type="scientific">Comamonas antarctica</name>
    <dbReference type="NCBI Taxonomy" id="2743470"/>
    <lineage>
        <taxon>Bacteria</taxon>
        <taxon>Pseudomonadati</taxon>
        <taxon>Pseudomonadota</taxon>
        <taxon>Betaproteobacteria</taxon>
        <taxon>Burkholderiales</taxon>
        <taxon>Comamonadaceae</taxon>
        <taxon>Comamonas</taxon>
    </lineage>
</organism>
<dbReference type="CDD" id="cd17470">
    <property type="entry name" value="T3SS_Flik_C"/>
    <property type="match status" value="1"/>
</dbReference>
<keyword evidence="3" id="KW-0966">Cell projection</keyword>
<evidence type="ECO:0000313" key="4">
    <source>
        <dbReference type="Proteomes" id="UP000509579"/>
    </source>
</evidence>
<accession>A0A6N1X6U4</accession>
<evidence type="ECO:0000256" key="1">
    <source>
        <dbReference type="SAM" id="MobiDB-lite"/>
    </source>
</evidence>
<gene>
    <name evidence="3" type="ORF">HUK68_17235</name>
</gene>
<dbReference type="PANTHER" id="PTHR37533:SF2">
    <property type="entry name" value="FLAGELLAR HOOK-LENGTH CONTROL PROTEIN"/>
    <property type="match status" value="1"/>
</dbReference>
<evidence type="ECO:0000313" key="3">
    <source>
        <dbReference type="EMBL" id="QKV55094.1"/>
    </source>
</evidence>
<feature type="domain" description="Flagellar hook-length control protein-like C-terminal" evidence="2">
    <location>
        <begin position="58"/>
        <end position="139"/>
    </location>
</feature>
<protein>
    <submittedName>
        <fullName evidence="3">Flagellar hook-length control protein FliK</fullName>
    </submittedName>
</protein>
<dbReference type="InterPro" id="IPR021136">
    <property type="entry name" value="Flagellar_hook_control-like_C"/>
</dbReference>
<dbReference type="AlphaFoldDB" id="A0A6N1X6U4"/>
<dbReference type="InterPro" id="IPR038610">
    <property type="entry name" value="FliK-like_C_sf"/>
</dbReference>
<reference evidence="3 4" key="1">
    <citation type="submission" date="2020-06" db="EMBL/GenBank/DDBJ databases">
        <title>Acidovorax antarctica sp. nov., isolated from Corinth ice sheet soil, Antarctic Fields Peninsula.</title>
        <authorList>
            <person name="Xu Q."/>
            <person name="Peng F."/>
        </authorList>
    </citation>
    <scope>NUCLEOTIDE SEQUENCE [LARGE SCALE GENOMIC DNA]</scope>
    <source>
        <strain evidence="3 4">16-35-5</strain>
    </source>
</reference>
<keyword evidence="4" id="KW-1185">Reference proteome</keyword>
<sequence>MPGPASAAAQANGSSPATGPGGADSAAPLGAADAPATDIAADAVLAQPDDAFVDQLSEQVAFWVQQKTQRAEMTIDRQGQPVQVQVAITGNEAHVTFRSNEQQTRDMLDASMAQLREMLEQQGLNLAGVTVQSGDAGGQGAPSGRDPSDRPVAEGRAGIPQTAQVTVDLRARPDATRSVDLFV</sequence>
<dbReference type="EMBL" id="CP054840">
    <property type="protein sequence ID" value="QKV55094.1"/>
    <property type="molecule type" value="Genomic_DNA"/>
</dbReference>
<dbReference type="InterPro" id="IPR052563">
    <property type="entry name" value="FliK"/>
</dbReference>